<gene>
    <name evidence="9 12" type="primary">ispE</name>
    <name evidence="12" type="ORF">GCM10017596_15480</name>
</gene>
<dbReference type="PANTHER" id="PTHR43527">
    <property type="entry name" value="4-DIPHOSPHOCYTIDYL-2-C-METHYL-D-ERYTHRITOL KINASE, CHLOROPLASTIC"/>
    <property type="match status" value="1"/>
</dbReference>
<dbReference type="AlphaFoldDB" id="A0A9W6HSQ8"/>
<evidence type="ECO:0000259" key="10">
    <source>
        <dbReference type="Pfam" id="PF00288"/>
    </source>
</evidence>
<comment type="function">
    <text evidence="9">Catalyzes the phosphorylation of the position 2 hydroxy group of 4-diphosphocytidyl-2C-methyl-D-erythritol.</text>
</comment>
<dbReference type="Proteomes" id="UP001142325">
    <property type="component" value="Unassembled WGS sequence"/>
</dbReference>
<dbReference type="PIRSF" id="PIRSF010376">
    <property type="entry name" value="IspE"/>
    <property type="match status" value="1"/>
</dbReference>
<comment type="similarity">
    <text evidence="1 9">Belongs to the GHMP kinase family. IspE subfamily.</text>
</comment>
<evidence type="ECO:0000256" key="2">
    <source>
        <dbReference type="ARBA" id="ARBA00012052"/>
    </source>
</evidence>
<comment type="catalytic activity">
    <reaction evidence="9">
        <text>4-CDP-2-C-methyl-D-erythritol + ATP = 4-CDP-2-C-methyl-D-erythritol 2-phosphate + ADP + H(+)</text>
        <dbReference type="Rhea" id="RHEA:18437"/>
        <dbReference type="ChEBI" id="CHEBI:15378"/>
        <dbReference type="ChEBI" id="CHEBI:30616"/>
        <dbReference type="ChEBI" id="CHEBI:57823"/>
        <dbReference type="ChEBI" id="CHEBI:57919"/>
        <dbReference type="ChEBI" id="CHEBI:456216"/>
        <dbReference type="EC" id="2.7.1.148"/>
    </reaction>
</comment>
<accession>A0A9W6HSQ8</accession>
<feature type="domain" description="GHMP kinase N-terminal" evidence="10">
    <location>
        <begin position="76"/>
        <end position="154"/>
    </location>
</feature>
<dbReference type="Gene3D" id="3.30.70.890">
    <property type="entry name" value="GHMP kinase, C-terminal domain"/>
    <property type="match status" value="1"/>
</dbReference>
<evidence type="ECO:0000256" key="3">
    <source>
        <dbReference type="ARBA" id="ARBA00017473"/>
    </source>
</evidence>
<dbReference type="InterPro" id="IPR036554">
    <property type="entry name" value="GHMP_kinase_C_sf"/>
</dbReference>
<evidence type="ECO:0000259" key="11">
    <source>
        <dbReference type="Pfam" id="PF08544"/>
    </source>
</evidence>
<evidence type="ECO:0000256" key="8">
    <source>
        <dbReference type="ARBA" id="ARBA00032554"/>
    </source>
</evidence>
<dbReference type="SUPFAM" id="SSF55060">
    <property type="entry name" value="GHMP Kinase, C-terminal domain"/>
    <property type="match status" value="1"/>
</dbReference>
<evidence type="ECO:0000313" key="12">
    <source>
        <dbReference type="EMBL" id="GLK01833.1"/>
    </source>
</evidence>
<dbReference type="EMBL" id="BSET01000001">
    <property type="protein sequence ID" value="GLK01833.1"/>
    <property type="molecule type" value="Genomic_DNA"/>
</dbReference>
<dbReference type="SUPFAM" id="SSF54211">
    <property type="entry name" value="Ribosomal protein S5 domain 2-like"/>
    <property type="match status" value="1"/>
</dbReference>
<feature type="active site" evidence="9">
    <location>
        <position position="17"/>
    </location>
</feature>
<dbReference type="Pfam" id="PF08544">
    <property type="entry name" value="GHMP_kinases_C"/>
    <property type="match status" value="1"/>
</dbReference>
<sequence>MRSAAAPASVHVRAPGKINVFLAVGDVHDDGYHSLATVFQAVSLYEDVIATASPDFTVSVSGPDVDPATVPLDDRNLAVRAAKILAMATGYPGGVHLEIRKSVPVAGGMGGGSADAAAALVACDALWGTGLSSQRMHELAARLGADVPFALHGGTAVGTGRGDHLTPALAPGRFDWVLVLSDQGLSTPQIYRQLDEYRLEHGALADDPPESLDVPPAVLQALRSGDARALAEVVFNDLQVAALQDRPDLERVLAAGAEAGALAGLVSGSGPTIALLCASADDARRVQDECEERGLRALHVHSAVPGARIIA</sequence>
<dbReference type="Gene3D" id="3.30.230.10">
    <property type="match status" value="1"/>
</dbReference>
<dbReference type="GO" id="GO:0016114">
    <property type="term" value="P:terpenoid biosynthetic process"/>
    <property type="evidence" value="ECO:0007669"/>
    <property type="project" value="UniProtKB-UniRule"/>
</dbReference>
<dbReference type="EC" id="2.7.1.148" evidence="2 9"/>
<keyword evidence="7 9" id="KW-0067">ATP-binding</keyword>
<keyword evidence="13" id="KW-1185">Reference proteome</keyword>
<dbReference type="InterPro" id="IPR020568">
    <property type="entry name" value="Ribosomal_Su5_D2-typ_SF"/>
</dbReference>
<dbReference type="PANTHER" id="PTHR43527:SF2">
    <property type="entry name" value="4-DIPHOSPHOCYTIDYL-2-C-METHYL-D-ERYTHRITOL KINASE, CHLOROPLASTIC"/>
    <property type="match status" value="1"/>
</dbReference>
<evidence type="ECO:0000256" key="1">
    <source>
        <dbReference type="ARBA" id="ARBA00009684"/>
    </source>
</evidence>
<keyword evidence="5 9" id="KW-0547">Nucleotide-binding</keyword>
<keyword evidence="6 9" id="KW-0418">Kinase</keyword>
<keyword evidence="9" id="KW-0414">Isoprene biosynthesis</keyword>
<evidence type="ECO:0000256" key="5">
    <source>
        <dbReference type="ARBA" id="ARBA00022741"/>
    </source>
</evidence>
<comment type="caution">
    <text evidence="12">The sequence shown here is derived from an EMBL/GenBank/DDBJ whole genome shotgun (WGS) entry which is preliminary data.</text>
</comment>
<evidence type="ECO:0000256" key="9">
    <source>
        <dbReference type="HAMAP-Rule" id="MF_00061"/>
    </source>
</evidence>
<feature type="active site" evidence="9">
    <location>
        <position position="146"/>
    </location>
</feature>
<dbReference type="NCBIfam" id="NF002870">
    <property type="entry name" value="PRK03188.1"/>
    <property type="match status" value="1"/>
</dbReference>
<organism evidence="12 13">
    <name type="scientific">Microbacterium keratanolyticum</name>
    <dbReference type="NCBI Taxonomy" id="67574"/>
    <lineage>
        <taxon>Bacteria</taxon>
        <taxon>Bacillati</taxon>
        <taxon>Actinomycetota</taxon>
        <taxon>Actinomycetes</taxon>
        <taxon>Micrococcales</taxon>
        <taxon>Microbacteriaceae</taxon>
        <taxon>Microbacterium</taxon>
    </lineage>
</organism>
<evidence type="ECO:0000256" key="6">
    <source>
        <dbReference type="ARBA" id="ARBA00022777"/>
    </source>
</evidence>
<keyword evidence="4 9" id="KW-0808">Transferase</keyword>
<dbReference type="InterPro" id="IPR006204">
    <property type="entry name" value="GHMP_kinase_N_dom"/>
</dbReference>
<proteinExistence type="inferred from homology"/>
<evidence type="ECO:0000256" key="4">
    <source>
        <dbReference type="ARBA" id="ARBA00022679"/>
    </source>
</evidence>
<feature type="domain" description="GHMP kinase C-terminal" evidence="11">
    <location>
        <begin position="219"/>
        <end position="293"/>
    </location>
</feature>
<dbReference type="InterPro" id="IPR013750">
    <property type="entry name" value="GHMP_kinase_C_dom"/>
</dbReference>
<name>A0A9W6HSQ8_9MICO</name>
<dbReference type="GO" id="GO:0050515">
    <property type="term" value="F:4-(cytidine 5'-diphospho)-2-C-methyl-D-erythritol kinase activity"/>
    <property type="evidence" value="ECO:0007669"/>
    <property type="project" value="UniProtKB-UniRule"/>
</dbReference>
<dbReference type="InterPro" id="IPR014721">
    <property type="entry name" value="Ribsml_uS5_D2-typ_fold_subgr"/>
</dbReference>
<dbReference type="GO" id="GO:0005524">
    <property type="term" value="F:ATP binding"/>
    <property type="evidence" value="ECO:0007669"/>
    <property type="project" value="UniProtKB-UniRule"/>
</dbReference>
<dbReference type="NCBIfam" id="TIGR00154">
    <property type="entry name" value="ispE"/>
    <property type="match status" value="1"/>
</dbReference>
<feature type="binding site" evidence="9">
    <location>
        <begin position="104"/>
        <end position="114"/>
    </location>
    <ligand>
        <name>ATP</name>
        <dbReference type="ChEBI" id="CHEBI:30616"/>
    </ligand>
</feature>
<dbReference type="GO" id="GO:0019288">
    <property type="term" value="P:isopentenyl diphosphate biosynthetic process, methylerythritol 4-phosphate pathway"/>
    <property type="evidence" value="ECO:0007669"/>
    <property type="project" value="UniProtKB-UniRule"/>
</dbReference>
<reference evidence="12" key="2">
    <citation type="submission" date="2023-01" db="EMBL/GenBank/DDBJ databases">
        <authorList>
            <person name="Sun Q."/>
            <person name="Evtushenko L."/>
        </authorList>
    </citation>
    <scope>NUCLEOTIDE SEQUENCE</scope>
    <source>
        <strain evidence="12">VKM Ac-1958</strain>
    </source>
</reference>
<dbReference type="InterPro" id="IPR004424">
    <property type="entry name" value="IspE"/>
</dbReference>
<dbReference type="HAMAP" id="MF_00061">
    <property type="entry name" value="IspE"/>
    <property type="match status" value="1"/>
</dbReference>
<protein>
    <recommendedName>
        <fullName evidence="3 9">4-diphosphocytidyl-2-C-methyl-D-erythritol kinase</fullName>
        <shortName evidence="9">CMK</shortName>
        <ecNumber evidence="2 9">2.7.1.148</ecNumber>
    </recommendedName>
    <alternativeName>
        <fullName evidence="8 9">4-(cytidine-5'-diphospho)-2-C-methyl-D-erythritol kinase</fullName>
    </alternativeName>
</protein>
<comment type="pathway">
    <text evidence="9">Isoprenoid biosynthesis; isopentenyl diphosphate biosynthesis via DXP pathway; isopentenyl diphosphate from 1-deoxy-D-xylulose 5-phosphate: step 3/6.</text>
</comment>
<reference evidence="12" key="1">
    <citation type="journal article" date="2014" name="Int. J. Syst. Evol. Microbiol.">
        <title>Complete genome sequence of Corynebacterium casei LMG S-19264T (=DSM 44701T), isolated from a smear-ripened cheese.</title>
        <authorList>
            <consortium name="US DOE Joint Genome Institute (JGI-PGF)"/>
            <person name="Walter F."/>
            <person name="Albersmeier A."/>
            <person name="Kalinowski J."/>
            <person name="Ruckert C."/>
        </authorList>
    </citation>
    <scope>NUCLEOTIDE SEQUENCE</scope>
    <source>
        <strain evidence="12">VKM Ac-1958</strain>
    </source>
</reference>
<dbReference type="Pfam" id="PF00288">
    <property type="entry name" value="GHMP_kinases_N"/>
    <property type="match status" value="1"/>
</dbReference>
<evidence type="ECO:0000256" key="7">
    <source>
        <dbReference type="ARBA" id="ARBA00022840"/>
    </source>
</evidence>
<dbReference type="RefSeq" id="WP_204939443.1">
    <property type="nucleotide sequence ID" value="NZ_BAAAUM010000001.1"/>
</dbReference>
<evidence type="ECO:0000313" key="13">
    <source>
        <dbReference type="Proteomes" id="UP001142325"/>
    </source>
</evidence>